<dbReference type="GO" id="GO:0009244">
    <property type="term" value="P:lipopolysaccharide core region biosynthetic process"/>
    <property type="evidence" value="ECO:0007669"/>
    <property type="project" value="TreeGrafter"/>
</dbReference>
<reference evidence="3 4" key="1">
    <citation type="submission" date="2019-12" db="EMBL/GenBank/DDBJ databases">
        <authorList>
            <person name="Huq M.A."/>
        </authorList>
    </citation>
    <scope>NUCLEOTIDE SEQUENCE [LARGE SCALE GENOMIC DNA]</scope>
    <source>
        <strain evidence="3 4">MAH-25</strain>
    </source>
</reference>
<evidence type="ECO:0000256" key="1">
    <source>
        <dbReference type="ARBA" id="ARBA00022676"/>
    </source>
</evidence>
<dbReference type="Proteomes" id="UP000469385">
    <property type="component" value="Unassembled WGS sequence"/>
</dbReference>
<name>A0A6N8IUR3_9BURK</name>
<dbReference type="Pfam" id="PF01075">
    <property type="entry name" value="Glyco_transf_9"/>
    <property type="match status" value="1"/>
</dbReference>
<dbReference type="PANTHER" id="PTHR30160">
    <property type="entry name" value="TETRAACYLDISACCHARIDE 4'-KINASE-RELATED"/>
    <property type="match status" value="1"/>
</dbReference>
<dbReference type="EMBL" id="WSEL01000009">
    <property type="protein sequence ID" value="MVQ30681.1"/>
    <property type="molecule type" value="Genomic_DNA"/>
</dbReference>
<keyword evidence="2" id="KW-0808">Transferase</keyword>
<gene>
    <name evidence="3" type="ORF">GON04_14565</name>
</gene>
<accession>A0A6N8IUR3</accession>
<keyword evidence="1" id="KW-0328">Glycosyltransferase</keyword>
<keyword evidence="4" id="KW-1185">Reference proteome</keyword>
<organism evidence="3 4">
    <name type="scientific">Ramlibacter pinisoli</name>
    <dbReference type="NCBI Taxonomy" id="2682844"/>
    <lineage>
        <taxon>Bacteria</taxon>
        <taxon>Pseudomonadati</taxon>
        <taxon>Pseudomonadota</taxon>
        <taxon>Betaproteobacteria</taxon>
        <taxon>Burkholderiales</taxon>
        <taxon>Comamonadaceae</taxon>
        <taxon>Ramlibacter</taxon>
    </lineage>
</organism>
<dbReference type="GO" id="GO:0005829">
    <property type="term" value="C:cytosol"/>
    <property type="evidence" value="ECO:0007669"/>
    <property type="project" value="TreeGrafter"/>
</dbReference>
<dbReference type="SUPFAM" id="SSF53756">
    <property type="entry name" value="UDP-Glycosyltransferase/glycogen phosphorylase"/>
    <property type="match status" value="1"/>
</dbReference>
<dbReference type="RefSeq" id="WP_157398809.1">
    <property type="nucleotide sequence ID" value="NZ_WSEL01000009.1"/>
</dbReference>
<dbReference type="InterPro" id="IPR051199">
    <property type="entry name" value="LPS_LOS_Heptosyltrfase"/>
</dbReference>
<comment type="caution">
    <text evidence="3">The sequence shown here is derived from an EMBL/GenBank/DDBJ whole genome shotgun (WGS) entry which is preliminary data.</text>
</comment>
<evidence type="ECO:0000313" key="3">
    <source>
        <dbReference type="EMBL" id="MVQ30681.1"/>
    </source>
</evidence>
<dbReference type="CDD" id="cd03789">
    <property type="entry name" value="GT9_LPS_heptosyltransferase"/>
    <property type="match status" value="1"/>
</dbReference>
<evidence type="ECO:0000256" key="2">
    <source>
        <dbReference type="ARBA" id="ARBA00022679"/>
    </source>
</evidence>
<evidence type="ECO:0000313" key="4">
    <source>
        <dbReference type="Proteomes" id="UP000469385"/>
    </source>
</evidence>
<dbReference type="Gene3D" id="3.40.50.2000">
    <property type="entry name" value="Glycogen Phosphorylase B"/>
    <property type="match status" value="2"/>
</dbReference>
<dbReference type="GO" id="GO:0008713">
    <property type="term" value="F:ADP-heptose-lipopolysaccharide heptosyltransferase activity"/>
    <property type="evidence" value="ECO:0007669"/>
    <property type="project" value="TreeGrafter"/>
</dbReference>
<dbReference type="AlphaFoldDB" id="A0A6N8IUR3"/>
<dbReference type="InterPro" id="IPR002201">
    <property type="entry name" value="Glyco_trans_9"/>
</dbReference>
<proteinExistence type="predicted"/>
<sequence>MDRAADFDSILVVATRQIGDVLLTTPLVRAARRRWPGARIDVLGFAGTLGMLAGNPDISHTIELPARLGWKGGLAAARRLWRRYDLALVTDGGDRAHALGWIAGRRRSGIVPPGESSSSWKQRLLHHCVMAAGDRGTVHTVAEKHALLAPWLPPASPVPAVTVPEPEDLPADLAAALKSGAVVVHAPSMWAYKQWPIAHYAETVRSLLDQGHQVVLTGSGSPRDQACIAPLLALGQPPALLDTSGRLGFRQLVTLLHRAALYVGPDTSVSHLAAAAGIPVVAVFGPSNPMRWAPWPAQAGQPVTWRRAAGRQTVGNVTVLQSELPCVPCGRAGCEDHRDSRADCLPHIHPERVLAEARRLLQPA</sequence>
<protein>
    <submittedName>
        <fullName evidence="3">LPS core biosynthesis protein</fullName>
    </submittedName>
</protein>